<accession>A0A9P8S4R0</accession>
<name>A0A9P8S4R0_9HYPO</name>
<proteinExistence type="predicted"/>
<dbReference type="EMBL" id="JACEFI010000021">
    <property type="protein sequence ID" value="KAH0593448.1"/>
    <property type="molecule type" value="Genomic_DNA"/>
</dbReference>
<organism evidence="2 3">
    <name type="scientific">Metarhizium humberi</name>
    <dbReference type="NCBI Taxonomy" id="2596975"/>
    <lineage>
        <taxon>Eukaryota</taxon>
        <taxon>Fungi</taxon>
        <taxon>Dikarya</taxon>
        <taxon>Ascomycota</taxon>
        <taxon>Pezizomycotina</taxon>
        <taxon>Sordariomycetes</taxon>
        <taxon>Hypocreomycetidae</taxon>
        <taxon>Hypocreales</taxon>
        <taxon>Clavicipitaceae</taxon>
        <taxon>Metarhizium</taxon>
    </lineage>
</organism>
<protein>
    <submittedName>
        <fullName evidence="2">Uncharacterized protein</fullName>
    </submittedName>
</protein>
<keyword evidence="3" id="KW-1185">Reference proteome</keyword>
<gene>
    <name evidence="2" type="ORF">MHUMG1_08905</name>
</gene>
<reference evidence="2 3" key="1">
    <citation type="submission" date="2020-07" db="EMBL/GenBank/DDBJ databases">
        <title>Metarhizium humberi genome.</title>
        <authorList>
            <person name="Lysoe E."/>
        </authorList>
    </citation>
    <scope>NUCLEOTIDE SEQUENCE [LARGE SCALE GENOMIC DNA]</scope>
    <source>
        <strain evidence="2 3">ESALQ1638</strain>
    </source>
</reference>
<comment type="caution">
    <text evidence="2">The sequence shown here is derived from an EMBL/GenBank/DDBJ whole genome shotgun (WGS) entry which is preliminary data.</text>
</comment>
<evidence type="ECO:0000256" key="1">
    <source>
        <dbReference type="SAM" id="MobiDB-lite"/>
    </source>
</evidence>
<feature type="compositionally biased region" description="Polar residues" evidence="1">
    <location>
        <begin position="79"/>
        <end position="94"/>
    </location>
</feature>
<feature type="region of interest" description="Disordered" evidence="1">
    <location>
        <begin position="1"/>
        <end position="34"/>
    </location>
</feature>
<evidence type="ECO:0000313" key="2">
    <source>
        <dbReference type="EMBL" id="KAH0593448.1"/>
    </source>
</evidence>
<dbReference type="Proteomes" id="UP000764110">
    <property type="component" value="Unassembled WGS sequence"/>
</dbReference>
<sequence length="247" mass="27007">MSKSSSLKRTSPGGHPDLGSDGEPKPEPSVQHQLEKRTQLQAILSDFRRDLGINHITDRKIRAVDLMVLLASRREARSPAQSSSTSTLFYGSNTRGSPPDIKPVMPNVNVKGIPLVLALKRAFIVRSRGGTATSSASLPMGTNSNFEHLDDAFVPILRGPRKRRPTIVILRLDIGAARLQQQLDDAFVPVLCGPQKRRLTEVILSLSIGSARLQQQLDDAFVPVLYGPRKRRLTEVILGLGIGSARI</sequence>
<evidence type="ECO:0000313" key="3">
    <source>
        <dbReference type="Proteomes" id="UP000764110"/>
    </source>
</evidence>
<feature type="region of interest" description="Disordered" evidence="1">
    <location>
        <begin position="74"/>
        <end position="94"/>
    </location>
</feature>
<dbReference type="AlphaFoldDB" id="A0A9P8S4R0"/>